<evidence type="ECO:0000256" key="4">
    <source>
        <dbReference type="ARBA" id="ARBA00023163"/>
    </source>
</evidence>
<evidence type="ECO:0000313" key="6">
    <source>
        <dbReference type="EMBL" id="SFL62233.1"/>
    </source>
</evidence>
<dbReference type="InterPro" id="IPR000847">
    <property type="entry name" value="LysR_HTH_N"/>
</dbReference>
<dbReference type="PROSITE" id="PS50931">
    <property type="entry name" value="HTH_LYSR"/>
    <property type="match status" value="1"/>
</dbReference>
<dbReference type="InterPro" id="IPR005119">
    <property type="entry name" value="LysR_subst-bd"/>
</dbReference>
<dbReference type="AlphaFoldDB" id="A0A1I4J7T6"/>
<dbReference type="Pfam" id="PF03466">
    <property type="entry name" value="LysR_substrate"/>
    <property type="match status" value="1"/>
</dbReference>
<keyword evidence="4" id="KW-0804">Transcription</keyword>
<dbReference type="GO" id="GO:0003700">
    <property type="term" value="F:DNA-binding transcription factor activity"/>
    <property type="evidence" value="ECO:0007669"/>
    <property type="project" value="InterPro"/>
</dbReference>
<name>A0A1I4J7T6_9RHOB</name>
<dbReference type="InterPro" id="IPR036390">
    <property type="entry name" value="WH_DNA-bd_sf"/>
</dbReference>
<dbReference type="EMBL" id="FOTF01000033">
    <property type="protein sequence ID" value="SFL62233.1"/>
    <property type="molecule type" value="Genomic_DNA"/>
</dbReference>
<dbReference type="PRINTS" id="PR00039">
    <property type="entry name" value="HTHLYSR"/>
</dbReference>
<dbReference type="Pfam" id="PF00126">
    <property type="entry name" value="HTH_1"/>
    <property type="match status" value="1"/>
</dbReference>
<dbReference type="InterPro" id="IPR036388">
    <property type="entry name" value="WH-like_DNA-bd_sf"/>
</dbReference>
<keyword evidence="7" id="KW-1185">Reference proteome</keyword>
<dbReference type="Proteomes" id="UP000199550">
    <property type="component" value="Unassembled WGS sequence"/>
</dbReference>
<dbReference type="Gene3D" id="1.10.10.10">
    <property type="entry name" value="Winged helix-like DNA-binding domain superfamily/Winged helix DNA-binding domain"/>
    <property type="match status" value="1"/>
</dbReference>
<evidence type="ECO:0000256" key="2">
    <source>
        <dbReference type="ARBA" id="ARBA00023015"/>
    </source>
</evidence>
<gene>
    <name evidence="6" type="ORF">SAMN04488004_13334</name>
</gene>
<sequence length="314" mass="34357">MHTLSEWKELLMHRLRRSVSSLTALLTFEAAARRESFTRAAGELGVTQAAVSRRMKLLEAEIGRPLFLRANRRVLLTEEGLALYAATSDGFDCIADAIARIRERPADLTVAVSVAFAHFRLLPELSSFRDVVPDANLRVVSSDTWTAPDDPSIDIAVRYGAPPFRGMRVLGSLGEAVVPVCAPSRAGELAQYDIDDLIAGRCGALIEADAPEPTWMGWGQWFTAQGRTIRPTGTWLRFSSYSDGLYAAMAGQGIALGWKGLIERPLGDGRLAALSLPVLTPKERHWIMVSDKVAPSTQAEAFASWMERSMGFVP</sequence>
<accession>A0A1I4J7T6</accession>
<keyword evidence="3 6" id="KW-0238">DNA-binding</keyword>
<evidence type="ECO:0000256" key="3">
    <source>
        <dbReference type="ARBA" id="ARBA00023125"/>
    </source>
</evidence>
<dbReference type="SUPFAM" id="SSF53850">
    <property type="entry name" value="Periplasmic binding protein-like II"/>
    <property type="match status" value="1"/>
</dbReference>
<evidence type="ECO:0000313" key="7">
    <source>
        <dbReference type="Proteomes" id="UP000199550"/>
    </source>
</evidence>
<comment type="similarity">
    <text evidence="1">Belongs to the LysR transcriptional regulatory family.</text>
</comment>
<proteinExistence type="inferred from homology"/>
<evidence type="ECO:0000259" key="5">
    <source>
        <dbReference type="PROSITE" id="PS50931"/>
    </source>
</evidence>
<organism evidence="6 7">
    <name type="scientific">Loktanella salsilacus</name>
    <dbReference type="NCBI Taxonomy" id="195913"/>
    <lineage>
        <taxon>Bacteria</taxon>
        <taxon>Pseudomonadati</taxon>
        <taxon>Pseudomonadota</taxon>
        <taxon>Alphaproteobacteria</taxon>
        <taxon>Rhodobacterales</taxon>
        <taxon>Roseobacteraceae</taxon>
        <taxon>Loktanella</taxon>
    </lineage>
</organism>
<dbReference type="STRING" id="195913.SAMN04488004_13334"/>
<dbReference type="InterPro" id="IPR058163">
    <property type="entry name" value="LysR-type_TF_proteobact-type"/>
</dbReference>
<protein>
    <submittedName>
        <fullName evidence="6">DNA-binding transcriptional regulator, LysR family</fullName>
    </submittedName>
</protein>
<dbReference type="SUPFAM" id="SSF46785">
    <property type="entry name" value="Winged helix' DNA-binding domain"/>
    <property type="match status" value="1"/>
</dbReference>
<keyword evidence="2" id="KW-0805">Transcription regulation</keyword>
<dbReference type="PANTHER" id="PTHR30537:SF5">
    <property type="entry name" value="HTH-TYPE TRANSCRIPTIONAL ACTIVATOR TTDR-RELATED"/>
    <property type="match status" value="1"/>
</dbReference>
<reference evidence="6 7" key="1">
    <citation type="submission" date="2016-10" db="EMBL/GenBank/DDBJ databases">
        <authorList>
            <person name="de Groot N.N."/>
        </authorList>
    </citation>
    <scope>NUCLEOTIDE SEQUENCE [LARGE SCALE GENOMIC DNA]</scope>
    <source>
        <strain evidence="6 7">DSM 16199</strain>
    </source>
</reference>
<dbReference type="PANTHER" id="PTHR30537">
    <property type="entry name" value="HTH-TYPE TRANSCRIPTIONAL REGULATOR"/>
    <property type="match status" value="1"/>
</dbReference>
<dbReference type="Gene3D" id="3.40.190.10">
    <property type="entry name" value="Periplasmic binding protein-like II"/>
    <property type="match status" value="2"/>
</dbReference>
<evidence type="ECO:0000256" key="1">
    <source>
        <dbReference type="ARBA" id="ARBA00009437"/>
    </source>
</evidence>
<feature type="domain" description="HTH lysR-type" evidence="5">
    <location>
        <begin position="22"/>
        <end position="77"/>
    </location>
</feature>
<dbReference type="GO" id="GO:0003677">
    <property type="term" value="F:DNA binding"/>
    <property type="evidence" value="ECO:0007669"/>
    <property type="project" value="UniProtKB-KW"/>
</dbReference>